<comment type="caution">
    <text evidence="2">The sequence shown here is derived from an EMBL/GenBank/DDBJ whole genome shotgun (WGS) entry which is preliminary data.</text>
</comment>
<evidence type="ECO:0000313" key="2">
    <source>
        <dbReference type="EMBL" id="ENZ79021.1"/>
    </source>
</evidence>
<dbReference type="STRING" id="1292034.OR37_04005"/>
<feature type="compositionally biased region" description="Basic and acidic residues" evidence="1">
    <location>
        <begin position="21"/>
        <end position="32"/>
    </location>
</feature>
<gene>
    <name evidence="2" type="ORF">OR37_04005</name>
</gene>
<dbReference type="PATRIC" id="fig|1292034.3.peg.3974"/>
<feature type="region of interest" description="Disordered" evidence="1">
    <location>
        <begin position="1"/>
        <end position="89"/>
    </location>
</feature>
<proteinExistence type="predicted"/>
<dbReference type="RefSeq" id="WP_004624490.1">
    <property type="nucleotide sequence ID" value="NZ_APMP01000042.1"/>
</dbReference>
<reference evidence="2 3" key="1">
    <citation type="journal article" date="2013" name="Genome Announc.">
        <title>Draft Genome Sequence for Caulobacter sp. Strain OR37, a Bacterium Tolerant to Heavy Metals.</title>
        <authorList>
            <person name="Utturkar S.M."/>
            <person name="Bollmann A."/>
            <person name="Brzoska R.M."/>
            <person name="Klingeman D.M."/>
            <person name="Epstein S.E."/>
            <person name="Palumbo A.V."/>
            <person name="Brown S.D."/>
        </authorList>
    </citation>
    <scope>NUCLEOTIDE SEQUENCE [LARGE SCALE GENOMIC DNA]</scope>
    <source>
        <strain evidence="2 3">OR37</strain>
    </source>
</reference>
<evidence type="ECO:0000256" key="1">
    <source>
        <dbReference type="SAM" id="MobiDB-lite"/>
    </source>
</evidence>
<feature type="compositionally biased region" description="Acidic residues" evidence="1">
    <location>
        <begin position="45"/>
        <end position="72"/>
    </location>
</feature>
<feature type="compositionally biased region" description="Basic and acidic residues" evidence="1">
    <location>
        <begin position="73"/>
        <end position="89"/>
    </location>
</feature>
<keyword evidence="3" id="KW-1185">Reference proteome</keyword>
<protein>
    <submittedName>
        <fullName evidence="2">Uncharacterized protein</fullName>
    </submittedName>
</protein>
<dbReference type="EMBL" id="APMP01000042">
    <property type="protein sequence ID" value="ENZ79021.1"/>
    <property type="molecule type" value="Genomic_DNA"/>
</dbReference>
<dbReference type="AlphaFoldDB" id="R0CQX2"/>
<dbReference type="Proteomes" id="UP000013063">
    <property type="component" value="Unassembled WGS sequence"/>
</dbReference>
<accession>R0CQX2</accession>
<organism evidence="2 3">
    <name type="scientific">Caulobacter vibrioides OR37</name>
    <dbReference type="NCBI Taxonomy" id="1292034"/>
    <lineage>
        <taxon>Bacteria</taxon>
        <taxon>Pseudomonadati</taxon>
        <taxon>Pseudomonadota</taxon>
        <taxon>Alphaproteobacteria</taxon>
        <taxon>Caulobacterales</taxon>
        <taxon>Caulobacteraceae</taxon>
        <taxon>Caulobacter</taxon>
    </lineage>
</organism>
<feature type="compositionally biased region" description="Acidic residues" evidence="1">
    <location>
        <begin position="1"/>
        <end position="20"/>
    </location>
</feature>
<dbReference type="OrthoDB" id="7193488at2"/>
<name>R0CQX2_CAUVI</name>
<sequence>MTDIDNGWDEQDGAEALDEDVVGRDGELRTFEELPDVLDVTQAEGDADDDDALTAEDLTDDEIVELEQEDDPGDGRDVDDRRPEVFDGE</sequence>
<evidence type="ECO:0000313" key="3">
    <source>
        <dbReference type="Proteomes" id="UP000013063"/>
    </source>
</evidence>